<accession>A0AC35TJS6</accession>
<proteinExistence type="predicted"/>
<evidence type="ECO:0000313" key="2">
    <source>
        <dbReference type="WBParaSite" id="RSKR_0000140750.1"/>
    </source>
</evidence>
<dbReference type="Proteomes" id="UP000095286">
    <property type="component" value="Unplaced"/>
</dbReference>
<sequence>METTNVSTVPEGYEIYKQNDTDNFILFQDINFALGFAGSLVNIQLLLIMFTSFTYLSENKLISCLAIGDCLNCLGVMLQGLQRGNIYRKAFTQNIIPIQTYWSCAWMAFDLIQLLGALLPAITTFCMGCERYLASNYLHIYRKKFNIWGTLFTTTCIAYTFVAVLIAFILSFLNRDQKANYWCGRKVSYTHNYMRFCYLMNVFCYFSCFLSTTFCLIKVRRMLKSNNGNQENKDNLLRIKNLFVIVVISTITVALPSLISFATSFRGIADVAIADASDWMLVFKSSMNLFVYFNLNMEFRKRVISIFKKIQVLLATKNTTPIIATKISVTQKSSVTKSKTITLK</sequence>
<dbReference type="WBParaSite" id="RSKR_0000140750.1">
    <property type="protein sequence ID" value="RSKR_0000140750.1"/>
    <property type="gene ID" value="RSKR_0000140750"/>
</dbReference>
<organism evidence="1 2">
    <name type="scientific">Rhabditophanes sp. KR3021</name>
    <dbReference type="NCBI Taxonomy" id="114890"/>
    <lineage>
        <taxon>Eukaryota</taxon>
        <taxon>Metazoa</taxon>
        <taxon>Ecdysozoa</taxon>
        <taxon>Nematoda</taxon>
        <taxon>Chromadorea</taxon>
        <taxon>Rhabditida</taxon>
        <taxon>Tylenchina</taxon>
        <taxon>Panagrolaimomorpha</taxon>
        <taxon>Strongyloidoidea</taxon>
        <taxon>Alloionematidae</taxon>
        <taxon>Rhabditophanes</taxon>
    </lineage>
</organism>
<name>A0AC35TJS6_9BILA</name>
<evidence type="ECO:0000313" key="1">
    <source>
        <dbReference type="Proteomes" id="UP000095286"/>
    </source>
</evidence>
<protein>
    <submittedName>
        <fullName evidence="2">G_PROTEIN_RECEP_F1_2 domain-containing protein</fullName>
    </submittedName>
</protein>
<reference evidence="2" key="1">
    <citation type="submission" date="2016-11" db="UniProtKB">
        <authorList>
            <consortium name="WormBaseParasite"/>
        </authorList>
    </citation>
    <scope>IDENTIFICATION</scope>
    <source>
        <strain evidence="2">KR3021</strain>
    </source>
</reference>